<dbReference type="RefSeq" id="WP_093521646.1">
    <property type="nucleotide sequence ID" value="NZ_FOIJ01000008.1"/>
</dbReference>
<name>A0A1I0JSV5_9BACT</name>
<reference evidence="3" key="1">
    <citation type="submission" date="2016-10" db="EMBL/GenBank/DDBJ databases">
        <authorList>
            <person name="Varghese N."/>
            <person name="Submissions S."/>
        </authorList>
    </citation>
    <scope>NUCLEOTIDE SEQUENCE [LARGE SCALE GENOMIC DNA]</scope>
    <source>
        <strain evidence="3">DSM 16858</strain>
    </source>
</reference>
<evidence type="ECO:0000313" key="2">
    <source>
        <dbReference type="EMBL" id="SEU13812.1"/>
    </source>
</evidence>
<feature type="region of interest" description="Disordered" evidence="1">
    <location>
        <begin position="1"/>
        <end position="32"/>
    </location>
</feature>
<dbReference type="Proteomes" id="UP000199181">
    <property type="component" value="Unassembled WGS sequence"/>
</dbReference>
<accession>A0A1I0JSV5</accession>
<sequence>MRIAPSPQPVVTRPSDTLSTPSAAGSTATLPMTREALQVEQVKTKTQDRLNHLSNSLKNDAWGGPPSMFQNMSDKIVNDGAREIQQIRNGGAALHPALERLELTRSPNSPQSFERLPEFPQDLALPEATLPMTREALQVEQVKTKTQDRLNHLSESLKNDAWGGPPSMFQNMSDKIVNDGAREIQQIRSGGTSDLSGQF</sequence>
<gene>
    <name evidence="2" type="ORF">SAMN05443639_10873</name>
</gene>
<organism evidence="2 3">
    <name type="scientific">Stigmatella erecta</name>
    <dbReference type="NCBI Taxonomy" id="83460"/>
    <lineage>
        <taxon>Bacteria</taxon>
        <taxon>Pseudomonadati</taxon>
        <taxon>Myxococcota</taxon>
        <taxon>Myxococcia</taxon>
        <taxon>Myxococcales</taxon>
        <taxon>Cystobacterineae</taxon>
        <taxon>Archangiaceae</taxon>
        <taxon>Stigmatella</taxon>
    </lineage>
</organism>
<protein>
    <submittedName>
        <fullName evidence="2">Uncharacterized protein</fullName>
    </submittedName>
</protein>
<feature type="compositionally biased region" description="Polar residues" evidence="1">
    <location>
        <begin position="14"/>
        <end position="30"/>
    </location>
</feature>
<evidence type="ECO:0000256" key="1">
    <source>
        <dbReference type="SAM" id="MobiDB-lite"/>
    </source>
</evidence>
<dbReference type="EMBL" id="FOIJ01000008">
    <property type="protein sequence ID" value="SEU13812.1"/>
    <property type="molecule type" value="Genomic_DNA"/>
</dbReference>
<dbReference type="AlphaFoldDB" id="A0A1I0JSV5"/>
<proteinExistence type="predicted"/>
<evidence type="ECO:0000313" key="3">
    <source>
        <dbReference type="Proteomes" id="UP000199181"/>
    </source>
</evidence>
<keyword evidence="3" id="KW-1185">Reference proteome</keyword>